<feature type="coiled-coil region" evidence="1">
    <location>
        <begin position="369"/>
        <end position="413"/>
    </location>
</feature>
<dbReference type="Proteomes" id="UP000272428">
    <property type="component" value="Unassembled WGS sequence"/>
</dbReference>
<organism evidence="3 4">
    <name type="scientific">Chryseobacterium defluvii</name>
    <dbReference type="NCBI Taxonomy" id="160396"/>
    <lineage>
        <taxon>Bacteria</taxon>
        <taxon>Pseudomonadati</taxon>
        <taxon>Bacteroidota</taxon>
        <taxon>Flavobacteriia</taxon>
        <taxon>Flavobacteriales</taxon>
        <taxon>Weeksellaceae</taxon>
        <taxon>Chryseobacterium group</taxon>
        <taxon>Chryseobacterium</taxon>
    </lineage>
</organism>
<sequence>MKKVLLIAGILLANSTFAQLYTQSGAIQSTTNSSSANVGIGTASPLANLHLVSGFSTPDQTGDLIIGNVNYPNLRFGVSNQYSWIQSHAGSPLYINYLGNNNLIFNHTGGNVGIGTEAPSQKLDVRGNILAGASDATEGINAFAIRYADGSLSNWGSLRSSAATYMSFGVKADNINGGWLSSNGTLNFAKVAMTMGNEGFDFWTSPQQQIALNSPVSMTPAVKITTNGNLGIGTISPAYKLDVVGNAQFQDIISGGSNSWIFHTPDDGRKTLHIAYGSPGAWGWGKAFVLSGDTGNAALQGKFEAKEVKVTLTPTADFVFEEDYSLPKLEEVEKHIKEKKHLPEIASAKVMEKEGVNVGEFQIKLLQKIEELTLYSIEQNKQIKKLQEENKNLQFQFEKLKKIEKQLEQILSEKK</sequence>
<dbReference type="EMBL" id="RBXB01000001">
    <property type="protein sequence ID" value="RKT01477.1"/>
    <property type="molecule type" value="Genomic_DNA"/>
</dbReference>
<proteinExistence type="predicted"/>
<protein>
    <recommendedName>
        <fullName evidence="5">BZIP transcription factor</fullName>
    </recommendedName>
</protein>
<dbReference type="AlphaFoldDB" id="A0A495SN54"/>
<gene>
    <name evidence="3" type="ORF">BCF58_0698</name>
</gene>
<comment type="caution">
    <text evidence="3">The sequence shown here is derived from an EMBL/GenBank/DDBJ whole genome shotgun (WGS) entry which is preliminary data.</text>
</comment>
<keyword evidence="2" id="KW-0732">Signal</keyword>
<evidence type="ECO:0000313" key="3">
    <source>
        <dbReference type="EMBL" id="RKT01477.1"/>
    </source>
</evidence>
<evidence type="ECO:0000256" key="2">
    <source>
        <dbReference type="SAM" id="SignalP"/>
    </source>
</evidence>
<evidence type="ECO:0000256" key="1">
    <source>
        <dbReference type="SAM" id="Coils"/>
    </source>
</evidence>
<feature type="signal peptide" evidence="2">
    <location>
        <begin position="1"/>
        <end position="18"/>
    </location>
</feature>
<keyword evidence="4" id="KW-1185">Reference proteome</keyword>
<reference evidence="3 4" key="1">
    <citation type="submission" date="2018-10" db="EMBL/GenBank/DDBJ databases">
        <title>Genomic Encyclopedia of Archaeal and Bacterial Type Strains, Phase II (KMG-II): from individual species to whole genera.</title>
        <authorList>
            <person name="Goeker M."/>
        </authorList>
    </citation>
    <scope>NUCLEOTIDE SEQUENCE [LARGE SCALE GENOMIC DNA]</scope>
    <source>
        <strain evidence="3 4">DSM 14219</strain>
    </source>
</reference>
<evidence type="ECO:0008006" key="5">
    <source>
        <dbReference type="Google" id="ProtNLM"/>
    </source>
</evidence>
<dbReference type="RefSeq" id="WP_228434723.1">
    <property type="nucleotide sequence ID" value="NZ_RBXB01000001.1"/>
</dbReference>
<evidence type="ECO:0000313" key="4">
    <source>
        <dbReference type="Proteomes" id="UP000272428"/>
    </source>
</evidence>
<accession>A0A495SN54</accession>
<keyword evidence="1" id="KW-0175">Coiled coil</keyword>
<feature type="chain" id="PRO_5019785056" description="BZIP transcription factor" evidence="2">
    <location>
        <begin position="19"/>
        <end position="415"/>
    </location>
</feature>
<name>A0A495SN54_9FLAO</name>